<sequence>MNNEIPTQNEIKYFLGPNLAKIFCEYSHPNVKQLLGLTPPLRGVDKDLWISPSDQLIDKECLKPPLTQKYIKACTHKGILELGERAMQRWKSNTSTKLRDSLRNNEKDRRYMFEAEKRQSVNLAISHVKHLYDIHMKNLVKEHESKLESLVAKVIRKSNEKLQNIVLSERMKVKREMMKKMKDEIGYVVMHMSEEFDRELQAQRDILITEFNQILRQEREIADSKLKDFYEQRSKDLQRIQSELNDEFNDRITEIVRAERTNIKAKENIELRFLKKKIETFEDLLVEAKYIIEMFSEEKSKLDNPNWKLKVCEIIDQFRNFMDIGPFKSIPGQKEIISFLETMLCKNVGKNLNNNDNKKKDRVEKQKLVRNLENLKNKREKFQVVEIIDKNGEKWRPIQLIPEASQLYCTEEQLVSPIVKSETNICHDDNYLHKIPSKSIIPRSTLASDESLPFVYFKDKLYVRSDYKPDAEDESSAEMKTIEELIDDNSRFILGLNDPGPHNVLINDIRDDPCSLADNKKHQRDSSNDKMWEDEFQTRAQDLIRAIEQVEEELMETNEKFAKSNDGKVVRDLINHLKTMKNGEKEISNKNSTRLRANKNSAIEQTSNQLACSRVKSIIRIFQLDPSLQSILIRSANNI</sequence>
<protein>
    <submittedName>
        <fullName evidence="2">Uncharacterized protein</fullName>
    </submittedName>
</protein>
<evidence type="ECO:0000313" key="2">
    <source>
        <dbReference type="EMBL" id="KAK0170268.1"/>
    </source>
</evidence>
<dbReference type="AlphaFoldDB" id="A0AA39FIP9"/>
<gene>
    <name evidence="2" type="ORF">PV328_010847</name>
</gene>
<keyword evidence="3" id="KW-1185">Reference proteome</keyword>
<reference evidence="2" key="1">
    <citation type="journal article" date="2023" name="bioRxiv">
        <title>Scaffold-level genome assemblies of two parasitoid biocontrol wasps reveal the parthenogenesis mechanism and an associated novel virus.</title>
        <authorList>
            <person name="Inwood S."/>
            <person name="Skelly J."/>
            <person name="Guhlin J."/>
            <person name="Harrop T."/>
            <person name="Goldson S."/>
            <person name="Dearden P."/>
        </authorList>
    </citation>
    <scope>NUCLEOTIDE SEQUENCE</scope>
    <source>
        <strain evidence="2">Irish</strain>
        <tissue evidence="2">Whole body</tissue>
    </source>
</reference>
<evidence type="ECO:0000256" key="1">
    <source>
        <dbReference type="SAM" id="Coils"/>
    </source>
</evidence>
<proteinExistence type="predicted"/>
<keyword evidence="1" id="KW-0175">Coiled coil</keyword>
<dbReference type="EMBL" id="JAQQBS010000004">
    <property type="protein sequence ID" value="KAK0170268.1"/>
    <property type="molecule type" value="Genomic_DNA"/>
</dbReference>
<feature type="coiled-coil region" evidence="1">
    <location>
        <begin position="533"/>
        <end position="567"/>
    </location>
</feature>
<feature type="coiled-coil region" evidence="1">
    <location>
        <begin position="227"/>
        <end position="284"/>
    </location>
</feature>
<feature type="coiled-coil region" evidence="1">
    <location>
        <begin position="355"/>
        <end position="385"/>
    </location>
</feature>
<accession>A0AA39FIP9</accession>
<evidence type="ECO:0000313" key="3">
    <source>
        <dbReference type="Proteomes" id="UP001168990"/>
    </source>
</evidence>
<organism evidence="2 3">
    <name type="scientific">Microctonus aethiopoides</name>
    <dbReference type="NCBI Taxonomy" id="144406"/>
    <lineage>
        <taxon>Eukaryota</taxon>
        <taxon>Metazoa</taxon>
        <taxon>Ecdysozoa</taxon>
        <taxon>Arthropoda</taxon>
        <taxon>Hexapoda</taxon>
        <taxon>Insecta</taxon>
        <taxon>Pterygota</taxon>
        <taxon>Neoptera</taxon>
        <taxon>Endopterygota</taxon>
        <taxon>Hymenoptera</taxon>
        <taxon>Apocrita</taxon>
        <taxon>Ichneumonoidea</taxon>
        <taxon>Braconidae</taxon>
        <taxon>Euphorinae</taxon>
        <taxon>Microctonus</taxon>
    </lineage>
</organism>
<reference evidence="2" key="2">
    <citation type="submission" date="2023-03" db="EMBL/GenBank/DDBJ databases">
        <authorList>
            <person name="Inwood S.N."/>
            <person name="Skelly J.G."/>
            <person name="Guhlin J."/>
            <person name="Harrop T.W.R."/>
            <person name="Goldson S.G."/>
            <person name="Dearden P.K."/>
        </authorList>
    </citation>
    <scope>NUCLEOTIDE SEQUENCE</scope>
    <source>
        <strain evidence="2">Irish</strain>
        <tissue evidence="2">Whole body</tissue>
    </source>
</reference>
<name>A0AA39FIP9_9HYME</name>
<comment type="caution">
    <text evidence="2">The sequence shown here is derived from an EMBL/GenBank/DDBJ whole genome shotgun (WGS) entry which is preliminary data.</text>
</comment>
<dbReference type="Proteomes" id="UP001168990">
    <property type="component" value="Unassembled WGS sequence"/>
</dbReference>